<gene>
    <name evidence="2" type="ORF">HYALB_00013331</name>
</gene>
<dbReference type="OrthoDB" id="10532414at2759"/>
<evidence type="ECO:0000313" key="2">
    <source>
        <dbReference type="EMBL" id="CAG8978940.1"/>
    </source>
</evidence>
<protein>
    <submittedName>
        <fullName evidence="2">Uncharacterized protein</fullName>
    </submittedName>
</protein>
<name>A0A9N9LTP2_9HELO</name>
<feature type="region of interest" description="Disordered" evidence="1">
    <location>
        <begin position="50"/>
        <end position="71"/>
    </location>
</feature>
<comment type="caution">
    <text evidence="2">The sequence shown here is derived from an EMBL/GenBank/DDBJ whole genome shotgun (WGS) entry which is preliminary data.</text>
</comment>
<dbReference type="Proteomes" id="UP000701801">
    <property type="component" value="Unassembled WGS sequence"/>
</dbReference>
<proteinExistence type="predicted"/>
<sequence>MSPSGQHHFGPIREHNAVPFVPNVPGIPPFQQMSSPETVGGLVWGTAAQPVPGEHIPHQARSESPWTMTAK</sequence>
<reference evidence="2" key="1">
    <citation type="submission" date="2021-07" db="EMBL/GenBank/DDBJ databases">
        <authorList>
            <person name="Durling M."/>
        </authorList>
    </citation>
    <scope>NUCLEOTIDE SEQUENCE</scope>
</reference>
<keyword evidence="3" id="KW-1185">Reference proteome</keyword>
<feature type="compositionally biased region" description="Polar residues" evidence="1">
    <location>
        <begin position="62"/>
        <end position="71"/>
    </location>
</feature>
<evidence type="ECO:0000256" key="1">
    <source>
        <dbReference type="SAM" id="MobiDB-lite"/>
    </source>
</evidence>
<dbReference type="AlphaFoldDB" id="A0A9N9LTP2"/>
<organism evidence="2 3">
    <name type="scientific">Hymenoscyphus albidus</name>
    <dbReference type="NCBI Taxonomy" id="595503"/>
    <lineage>
        <taxon>Eukaryota</taxon>
        <taxon>Fungi</taxon>
        <taxon>Dikarya</taxon>
        <taxon>Ascomycota</taxon>
        <taxon>Pezizomycotina</taxon>
        <taxon>Leotiomycetes</taxon>
        <taxon>Helotiales</taxon>
        <taxon>Helotiaceae</taxon>
        <taxon>Hymenoscyphus</taxon>
    </lineage>
</organism>
<dbReference type="EMBL" id="CAJVRM010000287">
    <property type="protein sequence ID" value="CAG8978940.1"/>
    <property type="molecule type" value="Genomic_DNA"/>
</dbReference>
<accession>A0A9N9LTP2</accession>
<evidence type="ECO:0000313" key="3">
    <source>
        <dbReference type="Proteomes" id="UP000701801"/>
    </source>
</evidence>